<protein>
    <submittedName>
        <fullName evidence="2">Outer membrane protein with beta-barrel domain</fullName>
    </submittedName>
</protein>
<accession>A0A4R1RDL9</accession>
<dbReference type="InterPro" id="IPR025665">
    <property type="entry name" value="Beta-barrel_OMP_2"/>
</dbReference>
<proteinExistence type="predicted"/>
<comment type="caution">
    <text evidence="2">The sequence shown here is derived from an EMBL/GenBank/DDBJ whole genome shotgun (WGS) entry which is preliminary data.</text>
</comment>
<dbReference type="Proteomes" id="UP000295455">
    <property type="component" value="Unassembled WGS sequence"/>
</dbReference>
<dbReference type="AlphaFoldDB" id="A0A4R1RDL9"/>
<evidence type="ECO:0000259" key="1">
    <source>
        <dbReference type="Pfam" id="PF13568"/>
    </source>
</evidence>
<dbReference type="Pfam" id="PF13568">
    <property type="entry name" value="OMP_b-brl_2"/>
    <property type="match status" value="1"/>
</dbReference>
<dbReference type="EMBL" id="SLUP01000008">
    <property type="protein sequence ID" value="TCL63965.1"/>
    <property type="molecule type" value="Genomic_DNA"/>
</dbReference>
<sequence>MKINTLTFLFIFCAVSIWSQNNKLSIGISGKLEFSNYEFKKTPPNTSDIYNPFEGYSNANNVYNPLIGYSIGLNFFYDLSEKISVGTGIAYASEGYELLYNYNSLTNVIPPTKSELKVYYLRVPIKVGTTLFKLGKLDLKPSLSTIFDFQIDKKENIYYQDGLNGESKYLGNDINQTLLSLCLDFGFEYNAKENLSMVFAPFISKRLTTLDENRMKSTKLSYGVIFSINYKI</sequence>
<keyword evidence="3" id="KW-1185">Reference proteome</keyword>
<feature type="domain" description="Outer membrane protein beta-barrel" evidence="1">
    <location>
        <begin position="18"/>
        <end position="195"/>
    </location>
</feature>
<gene>
    <name evidence="2" type="ORF">EV196_108161</name>
</gene>
<organism evidence="2 3">
    <name type="scientific">Mariniflexile fucanivorans</name>
    <dbReference type="NCBI Taxonomy" id="264023"/>
    <lineage>
        <taxon>Bacteria</taxon>
        <taxon>Pseudomonadati</taxon>
        <taxon>Bacteroidota</taxon>
        <taxon>Flavobacteriia</taxon>
        <taxon>Flavobacteriales</taxon>
        <taxon>Flavobacteriaceae</taxon>
        <taxon>Mariniflexile</taxon>
    </lineage>
</organism>
<reference evidence="2 3" key="1">
    <citation type="submission" date="2019-03" db="EMBL/GenBank/DDBJ databases">
        <title>Genomic Encyclopedia of Type Strains, Phase IV (KMG-IV): sequencing the most valuable type-strain genomes for metagenomic binning, comparative biology and taxonomic classification.</title>
        <authorList>
            <person name="Goeker M."/>
        </authorList>
    </citation>
    <scope>NUCLEOTIDE SEQUENCE [LARGE SCALE GENOMIC DNA]</scope>
    <source>
        <strain evidence="2 3">DSM 18792</strain>
    </source>
</reference>
<evidence type="ECO:0000313" key="2">
    <source>
        <dbReference type="EMBL" id="TCL63965.1"/>
    </source>
</evidence>
<evidence type="ECO:0000313" key="3">
    <source>
        <dbReference type="Proteomes" id="UP000295455"/>
    </source>
</evidence>
<name>A0A4R1RDL9_9FLAO</name>
<dbReference type="RefSeq" id="WP_132218799.1">
    <property type="nucleotide sequence ID" value="NZ_OX156936.1"/>
</dbReference>
<dbReference type="OrthoDB" id="1523584at2"/>